<name>W2SD25_CYPE1</name>
<evidence type="ECO:0000313" key="3">
    <source>
        <dbReference type="EMBL" id="ETN45903.1"/>
    </source>
</evidence>
<evidence type="ECO:0000259" key="2">
    <source>
        <dbReference type="Pfam" id="PF00561"/>
    </source>
</evidence>
<dbReference type="InterPro" id="IPR029058">
    <property type="entry name" value="AB_hydrolase_fold"/>
</dbReference>
<dbReference type="InterPro" id="IPR050471">
    <property type="entry name" value="AB_hydrolase"/>
</dbReference>
<dbReference type="HOGENOM" id="CLU_020336_12_1_1"/>
<dbReference type="OrthoDB" id="408373at2759"/>
<dbReference type="PANTHER" id="PTHR43433:SF5">
    <property type="entry name" value="AB HYDROLASE-1 DOMAIN-CONTAINING PROTEIN"/>
    <property type="match status" value="1"/>
</dbReference>
<dbReference type="EMBL" id="KB822711">
    <property type="protein sequence ID" value="ETN45903.1"/>
    <property type="molecule type" value="Genomic_DNA"/>
</dbReference>
<feature type="domain" description="AB hydrolase-1" evidence="2">
    <location>
        <begin position="55"/>
        <end position="311"/>
    </location>
</feature>
<dbReference type="AlphaFoldDB" id="W2SD25"/>
<gene>
    <name evidence="3" type="ORF">HMPREF1541_00084</name>
</gene>
<dbReference type="InterPro" id="IPR000639">
    <property type="entry name" value="Epox_hydrolase-like"/>
</dbReference>
<dbReference type="Pfam" id="PF00561">
    <property type="entry name" value="Abhydrolase_1"/>
    <property type="match status" value="1"/>
</dbReference>
<dbReference type="RefSeq" id="XP_008710615.1">
    <property type="nucleotide sequence ID" value="XM_008712393.1"/>
</dbReference>
<dbReference type="GO" id="GO:0003824">
    <property type="term" value="F:catalytic activity"/>
    <property type="evidence" value="ECO:0007669"/>
    <property type="project" value="InterPro"/>
</dbReference>
<reference evidence="3 4" key="1">
    <citation type="submission" date="2013-03" db="EMBL/GenBank/DDBJ databases">
        <title>The Genome Sequence of Phialophora europaea CBS 101466.</title>
        <authorList>
            <consortium name="The Broad Institute Genomics Platform"/>
            <person name="Cuomo C."/>
            <person name="de Hoog S."/>
            <person name="Gorbushina A."/>
            <person name="Walker B."/>
            <person name="Young S.K."/>
            <person name="Zeng Q."/>
            <person name="Gargeya S."/>
            <person name="Fitzgerald M."/>
            <person name="Haas B."/>
            <person name="Abouelleil A."/>
            <person name="Allen A.W."/>
            <person name="Alvarado L."/>
            <person name="Arachchi H.M."/>
            <person name="Berlin A.M."/>
            <person name="Chapman S.B."/>
            <person name="Gainer-Dewar J."/>
            <person name="Goldberg J."/>
            <person name="Griggs A."/>
            <person name="Gujja S."/>
            <person name="Hansen M."/>
            <person name="Howarth C."/>
            <person name="Imamovic A."/>
            <person name="Ireland A."/>
            <person name="Larimer J."/>
            <person name="McCowan C."/>
            <person name="Murphy C."/>
            <person name="Pearson M."/>
            <person name="Poon T.W."/>
            <person name="Priest M."/>
            <person name="Roberts A."/>
            <person name="Saif S."/>
            <person name="Shea T."/>
            <person name="Sisk P."/>
            <person name="Sykes S."/>
            <person name="Wortman J."/>
            <person name="Nusbaum C."/>
            <person name="Birren B."/>
        </authorList>
    </citation>
    <scope>NUCLEOTIDE SEQUENCE [LARGE SCALE GENOMIC DNA]</scope>
    <source>
        <strain evidence="3 4">CBS 101466</strain>
    </source>
</reference>
<feature type="region of interest" description="Disordered" evidence="1">
    <location>
        <begin position="14"/>
        <end position="44"/>
    </location>
</feature>
<dbReference type="PANTHER" id="PTHR43433">
    <property type="entry name" value="HYDROLASE, ALPHA/BETA FOLD FAMILY PROTEIN"/>
    <property type="match status" value="1"/>
</dbReference>
<proteinExistence type="predicted"/>
<dbReference type="GeneID" id="19967423"/>
<dbReference type="eggNOG" id="ENOG502SNKK">
    <property type="taxonomic scope" value="Eukaryota"/>
</dbReference>
<dbReference type="Proteomes" id="UP000030752">
    <property type="component" value="Unassembled WGS sequence"/>
</dbReference>
<dbReference type="InterPro" id="IPR000073">
    <property type="entry name" value="AB_hydrolase_1"/>
</dbReference>
<dbReference type="InParanoid" id="W2SD25"/>
<dbReference type="Gene3D" id="3.40.50.1820">
    <property type="entry name" value="alpha/beta hydrolase"/>
    <property type="match status" value="1"/>
</dbReference>
<keyword evidence="4" id="KW-1185">Reference proteome</keyword>
<evidence type="ECO:0000256" key="1">
    <source>
        <dbReference type="SAM" id="MobiDB-lite"/>
    </source>
</evidence>
<protein>
    <recommendedName>
        <fullName evidence="2">AB hydrolase-1 domain-containing protein</fullName>
    </recommendedName>
</protein>
<evidence type="ECO:0000313" key="4">
    <source>
        <dbReference type="Proteomes" id="UP000030752"/>
    </source>
</evidence>
<dbReference type="PRINTS" id="PR00412">
    <property type="entry name" value="EPOXHYDRLASE"/>
</dbReference>
<dbReference type="VEuPathDB" id="FungiDB:HMPREF1541_00084"/>
<accession>W2SD25</accession>
<sequence length="329" mass="35981">MPYLSSPIDGARLVYSDYGPPPPSDSSSANAELKPFQPSNTLTTTPLPTLAESFTLVFLHGWPMSSRMFTHLMLPLSQNHGIRCVAPDRRGFGKSEWGGISGEDKDTRQEMTTTYDTFAADTRAVLQHAGIDGNWAFAAASMGCGEALLACEGLEEGLKERFKGFIWMGPSLPFPLQCESNPTAPPRELWDTILQGLRDDRVGFVREAIHGVFGTRADMGLGIVSRLPPYFEDIVKQADALAVERCTMIITGRDLSEELKKVDRRVLVLHGDGDQGMPASASAHLIEKLVPVDLCEVKIYEKAAHGLYLTHAGQVMEDILRFVSTASPS</sequence>
<dbReference type="SUPFAM" id="SSF53474">
    <property type="entry name" value="alpha/beta-Hydrolases"/>
    <property type="match status" value="1"/>
</dbReference>
<organism evidence="3 4">
    <name type="scientific">Cyphellophora europaea (strain CBS 101466)</name>
    <name type="common">Phialophora europaea</name>
    <dbReference type="NCBI Taxonomy" id="1220924"/>
    <lineage>
        <taxon>Eukaryota</taxon>
        <taxon>Fungi</taxon>
        <taxon>Dikarya</taxon>
        <taxon>Ascomycota</taxon>
        <taxon>Pezizomycotina</taxon>
        <taxon>Eurotiomycetes</taxon>
        <taxon>Chaetothyriomycetidae</taxon>
        <taxon>Chaetothyriales</taxon>
        <taxon>Cyphellophoraceae</taxon>
        <taxon>Cyphellophora</taxon>
    </lineage>
</organism>